<evidence type="ECO:0000256" key="4">
    <source>
        <dbReference type="PROSITE-ProRule" id="PRU00175"/>
    </source>
</evidence>
<dbReference type="Pfam" id="PF00097">
    <property type="entry name" value="zf-C3HC4"/>
    <property type="match status" value="1"/>
</dbReference>
<feature type="non-terminal residue" evidence="7">
    <location>
        <position position="546"/>
    </location>
</feature>
<keyword evidence="5" id="KW-0175">Coiled coil</keyword>
<dbReference type="PANTHER" id="PTHR25462">
    <property type="entry name" value="BONUS, ISOFORM C-RELATED"/>
    <property type="match status" value="1"/>
</dbReference>
<feature type="coiled-coil region" evidence="5">
    <location>
        <begin position="251"/>
        <end position="311"/>
    </location>
</feature>
<dbReference type="InterPro" id="IPR001841">
    <property type="entry name" value="Znf_RING"/>
</dbReference>
<dbReference type="Gene3D" id="3.30.160.60">
    <property type="entry name" value="Classic Zinc Finger"/>
    <property type="match status" value="1"/>
</dbReference>
<keyword evidence="8" id="KW-1185">Reference proteome</keyword>
<dbReference type="InterPro" id="IPR013083">
    <property type="entry name" value="Znf_RING/FYVE/PHD"/>
</dbReference>
<comment type="caution">
    <text evidence="7">The sequence shown here is derived from an EMBL/GenBank/DDBJ whole genome shotgun (WGS) entry which is preliminary data.</text>
</comment>
<dbReference type="SUPFAM" id="SSF57845">
    <property type="entry name" value="B-box zinc-binding domain"/>
    <property type="match status" value="1"/>
</dbReference>
<dbReference type="Proteomes" id="UP000230750">
    <property type="component" value="Unassembled WGS sequence"/>
</dbReference>
<gene>
    <name evidence="7" type="ORF">BSL78_21795</name>
</gene>
<evidence type="ECO:0000313" key="8">
    <source>
        <dbReference type="Proteomes" id="UP000230750"/>
    </source>
</evidence>
<keyword evidence="1" id="KW-0479">Metal-binding</keyword>
<dbReference type="InterPro" id="IPR018957">
    <property type="entry name" value="Znf_C3HC4_RING-type"/>
</dbReference>
<dbReference type="Gene3D" id="3.30.40.10">
    <property type="entry name" value="Zinc/RING finger domain, C3HC4 (zinc finger)"/>
    <property type="match status" value="1"/>
</dbReference>
<feature type="domain" description="RING-type" evidence="6">
    <location>
        <begin position="18"/>
        <end position="59"/>
    </location>
</feature>
<evidence type="ECO:0000313" key="7">
    <source>
        <dbReference type="EMBL" id="PIK41345.1"/>
    </source>
</evidence>
<dbReference type="EMBL" id="MRZV01001027">
    <property type="protein sequence ID" value="PIK41345.1"/>
    <property type="molecule type" value="Genomic_DNA"/>
</dbReference>
<dbReference type="OrthoDB" id="654191at2759"/>
<evidence type="ECO:0000256" key="3">
    <source>
        <dbReference type="ARBA" id="ARBA00022833"/>
    </source>
</evidence>
<organism evidence="7 8">
    <name type="scientific">Stichopus japonicus</name>
    <name type="common">Sea cucumber</name>
    <dbReference type="NCBI Taxonomy" id="307972"/>
    <lineage>
        <taxon>Eukaryota</taxon>
        <taxon>Metazoa</taxon>
        <taxon>Echinodermata</taxon>
        <taxon>Eleutherozoa</taxon>
        <taxon>Echinozoa</taxon>
        <taxon>Holothuroidea</taxon>
        <taxon>Aspidochirotacea</taxon>
        <taxon>Aspidochirotida</taxon>
        <taxon>Stichopodidae</taxon>
        <taxon>Apostichopus</taxon>
    </lineage>
</organism>
<evidence type="ECO:0000256" key="5">
    <source>
        <dbReference type="SAM" id="Coils"/>
    </source>
</evidence>
<dbReference type="AlphaFoldDB" id="A0A2G8K069"/>
<sequence length="546" mass="62430">MASNTTVLNDIDENFLLCSICLEQFKDPKLLPCLHRFCTACLEPLIGKAGEKLKCPLCQQSIVVPEDGFKTDFYVNSIIEYVHFKKSLKSEIIKKCYGCTLDLAVTAYCFKCNDFLCQNCRDFHMKNNIVKEHRPHVLELCNVADSNLSMAKLDSLKDAPKCHTHPEKVAELCCKSCHSLPICMVCGAFGEHKAHDLQEVTSLANSERKLLADSLGTLMELKEKVYDMPRVMSEKRTQLEDNTRGQEQVIKSQFEKEQMQINREIDKLKNDFKMQKDTQTAILQKEISDNKKELEEKIQMLVVQHEKVCAEKTRSTDKQIKKFQKANEAEIAKRCQQLESLQSLLDEKTKLVKVHQKQSHNNIRELSDYYDNIIKRFQNLTFTASSILTTKHDWTSVQSIPDVIAAIDPLIADTERQFPSFETLGEVIQVDLDAKEAIREGIKEKEMSVIQIEGFHRKCHSIQCIRYCKDAVIVTGKAERQMHITTLSAQGKILHQSYFDIYDKIKSTSICCDVLSEDSIVVVSGPSKIAIYDLFMGTRCTKLMKD</sequence>
<evidence type="ECO:0000256" key="1">
    <source>
        <dbReference type="ARBA" id="ARBA00022723"/>
    </source>
</evidence>
<dbReference type="PANTHER" id="PTHR25462:SF296">
    <property type="entry name" value="MEIOTIC P26, ISOFORM F"/>
    <property type="match status" value="1"/>
</dbReference>
<keyword evidence="2 4" id="KW-0863">Zinc-finger</keyword>
<dbReference type="GO" id="GO:0008270">
    <property type="term" value="F:zinc ion binding"/>
    <property type="evidence" value="ECO:0007669"/>
    <property type="project" value="UniProtKB-KW"/>
</dbReference>
<dbReference type="STRING" id="307972.A0A2G8K069"/>
<dbReference type="PROSITE" id="PS50089">
    <property type="entry name" value="ZF_RING_2"/>
    <property type="match status" value="1"/>
</dbReference>
<dbReference type="SUPFAM" id="SSF57850">
    <property type="entry name" value="RING/U-box"/>
    <property type="match status" value="1"/>
</dbReference>
<reference evidence="7 8" key="1">
    <citation type="journal article" date="2017" name="PLoS Biol.">
        <title>The sea cucumber genome provides insights into morphological evolution and visceral regeneration.</title>
        <authorList>
            <person name="Zhang X."/>
            <person name="Sun L."/>
            <person name="Yuan J."/>
            <person name="Sun Y."/>
            <person name="Gao Y."/>
            <person name="Zhang L."/>
            <person name="Li S."/>
            <person name="Dai H."/>
            <person name="Hamel J.F."/>
            <person name="Liu C."/>
            <person name="Yu Y."/>
            <person name="Liu S."/>
            <person name="Lin W."/>
            <person name="Guo K."/>
            <person name="Jin S."/>
            <person name="Xu P."/>
            <person name="Storey K.B."/>
            <person name="Huan P."/>
            <person name="Zhang T."/>
            <person name="Zhou Y."/>
            <person name="Zhang J."/>
            <person name="Lin C."/>
            <person name="Li X."/>
            <person name="Xing L."/>
            <person name="Huo D."/>
            <person name="Sun M."/>
            <person name="Wang L."/>
            <person name="Mercier A."/>
            <person name="Li F."/>
            <person name="Yang H."/>
            <person name="Xiang J."/>
        </authorList>
    </citation>
    <scope>NUCLEOTIDE SEQUENCE [LARGE SCALE GENOMIC DNA]</scope>
    <source>
        <strain evidence="7">Shaxun</strain>
        <tissue evidence="7">Muscle</tissue>
    </source>
</reference>
<evidence type="ECO:0000259" key="6">
    <source>
        <dbReference type="PROSITE" id="PS50089"/>
    </source>
</evidence>
<dbReference type="InterPro" id="IPR017907">
    <property type="entry name" value="Znf_RING_CS"/>
</dbReference>
<dbReference type="PROSITE" id="PS00518">
    <property type="entry name" value="ZF_RING_1"/>
    <property type="match status" value="1"/>
</dbReference>
<keyword evidence="3" id="KW-0862">Zinc</keyword>
<accession>A0A2G8K069</accession>
<name>A0A2G8K069_STIJA</name>
<evidence type="ECO:0000256" key="2">
    <source>
        <dbReference type="ARBA" id="ARBA00022771"/>
    </source>
</evidence>
<proteinExistence type="predicted"/>
<dbReference type="SMART" id="SM00184">
    <property type="entry name" value="RING"/>
    <property type="match status" value="1"/>
</dbReference>
<protein>
    <recommendedName>
        <fullName evidence="6">RING-type domain-containing protein</fullName>
    </recommendedName>
</protein>
<dbReference type="InterPro" id="IPR047153">
    <property type="entry name" value="TRIM45/56/19-like"/>
</dbReference>